<keyword evidence="3" id="KW-1133">Transmembrane helix</keyword>
<comment type="similarity">
    <text evidence="1">Belongs to the putative lipase ROG1 family.</text>
</comment>
<feature type="compositionally biased region" description="Low complexity" evidence="2">
    <location>
        <begin position="113"/>
        <end position="127"/>
    </location>
</feature>
<accession>A0A9P3H7L1</accession>
<reference evidence="5" key="1">
    <citation type="submission" date="2021-11" db="EMBL/GenBank/DDBJ databases">
        <authorList>
            <person name="Herlambang A."/>
            <person name="Guo Y."/>
            <person name="Takashima Y."/>
            <person name="Nishizawa T."/>
        </authorList>
    </citation>
    <scope>NUCLEOTIDE SEQUENCE</scope>
    <source>
        <strain evidence="5">E1425</strain>
    </source>
</reference>
<dbReference type="GO" id="GO:0004622">
    <property type="term" value="F:phosphatidylcholine lysophospholipase activity"/>
    <property type="evidence" value="ECO:0007669"/>
    <property type="project" value="TreeGrafter"/>
</dbReference>
<feature type="compositionally biased region" description="Basic and acidic residues" evidence="2">
    <location>
        <begin position="368"/>
        <end position="377"/>
    </location>
</feature>
<dbReference type="InterPro" id="IPR007751">
    <property type="entry name" value="DUF676_lipase-like"/>
</dbReference>
<evidence type="ECO:0000313" key="6">
    <source>
        <dbReference type="Proteomes" id="UP000827284"/>
    </source>
</evidence>
<dbReference type="OrthoDB" id="273452at2759"/>
<feature type="domain" description="DUF676" evidence="4">
    <location>
        <begin position="8"/>
        <end position="75"/>
    </location>
</feature>
<keyword evidence="3" id="KW-0472">Membrane</keyword>
<protein>
    <recommendedName>
        <fullName evidence="4">DUF676 domain-containing protein</fullName>
    </recommendedName>
</protein>
<feature type="compositionally biased region" description="Low complexity" evidence="2">
    <location>
        <begin position="443"/>
        <end position="456"/>
    </location>
</feature>
<feature type="compositionally biased region" description="Polar residues" evidence="2">
    <location>
        <begin position="101"/>
        <end position="112"/>
    </location>
</feature>
<dbReference type="PANTHER" id="PTHR12482:SF65">
    <property type="entry name" value="ESTERASE, PUTATIVE (AFU_ORTHOLOGUE AFUA_3G12320)-RELATED"/>
    <property type="match status" value="1"/>
</dbReference>
<proteinExistence type="inferred from homology"/>
<evidence type="ECO:0000256" key="3">
    <source>
        <dbReference type="SAM" id="Phobius"/>
    </source>
</evidence>
<evidence type="ECO:0000313" key="5">
    <source>
        <dbReference type="EMBL" id="GJJ71207.1"/>
    </source>
</evidence>
<keyword evidence="6" id="KW-1185">Reference proteome</keyword>
<feature type="compositionally biased region" description="Polar residues" evidence="2">
    <location>
        <begin position="412"/>
        <end position="434"/>
    </location>
</feature>
<dbReference type="PANTHER" id="PTHR12482">
    <property type="entry name" value="LIPASE ROG1-RELATED-RELATED"/>
    <property type="match status" value="1"/>
</dbReference>
<sequence>MTSDATHEGVHLVILHHGLWGNVNHVRFIAEQFKQRLGDRILVYRAQANESALTYDGVDICGQRLVQEIHSVIKVIEAGGNIEEMKGQKHKSKKSKKDQSTATAPTKTTDQESLASGAASTTSSTASTTRTKKVTQFSFLGYSLGGLIGRFAMGILELEGFFEKVKPMYFVTMATPHLGIRKPPKTTWSKVFNFLSSRMLSRSGEQMQLIDDYIGGKPVLLVMSDPAGIFVQALAKFKRRAIYCNVANDRSVPFWTASFSDADPFTELETVEIQYSSGYSSLIESFEPQGIEELSRKREAQLKELESLSFSERTSLRLKAIPWRRYAFFGILGPILIPVWIVIATSTISVQGYNSRRRTKPMVDTNPELDRVRDEALGTKSSDTVPPSPSRHRRLSLQRTVSHTNNDKSKTTTHITTFQNDTQSDSSVTLTINEPTPAHAKQSSSTSPQSSALSESTVETVTGGVSEEDQAPISYSFPHLKQLQPLGLLPVQVEISRNLNTLDWKKNIIHIEAMNAHASIVVRENRFSNDGGIAAVQHAVDMFKDDGEDE</sequence>
<evidence type="ECO:0000256" key="2">
    <source>
        <dbReference type="SAM" id="MobiDB-lite"/>
    </source>
</evidence>
<dbReference type="GO" id="GO:0047372">
    <property type="term" value="F:monoacylglycerol lipase activity"/>
    <property type="evidence" value="ECO:0007669"/>
    <property type="project" value="TreeGrafter"/>
</dbReference>
<feature type="region of interest" description="Disordered" evidence="2">
    <location>
        <begin position="84"/>
        <end position="127"/>
    </location>
</feature>
<dbReference type="EMBL" id="BQFW01000005">
    <property type="protein sequence ID" value="GJJ71207.1"/>
    <property type="molecule type" value="Genomic_DNA"/>
</dbReference>
<feature type="region of interest" description="Disordered" evidence="2">
    <location>
        <begin position="358"/>
        <end position="464"/>
    </location>
</feature>
<gene>
    <name evidence="5" type="ORF">EMPS_03557</name>
</gene>
<organism evidence="5 6">
    <name type="scientific">Entomortierella parvispora</name>
    <dbReference type="NCBI Taxonomy" id="205924"/>
    <lineage>
        <taxon>Eukaryota</taxon>
        <taxon>Fungi</taxon>
        <taxon>Fungi incertae sedis</taxon>
        <taxon>Mucoromycota</taxon>
        <taxon>Mortierellomycotina</taxon>
        <taxon>Mortierellomycetes</taxon>
        <taxon>Mortierellales</taxon>
        <taxon>Mortierellaceae</taxon>
        <taxon>Entomortierella</taxon>
    </lineage>
</organism>
<name>A0A9P3H7L1_9FUNG</name>
<dbReference type="AlphaFoldDB" id="A0A9P3H7L1"/>
<feature type="transmembrane region" description="Helical" evidence="3">
    <location>
        <begin position="326"/>
        <end position="350"/>
    </location>
</feature>
<feature type="domain" description="DUF676" evidence="4">
    <location>
        <begin position="132"/>
        <end position="256"/>
    </location>
</feature>
<dbReference type="InterPro" id="IPR029058">
    <property type="entry name" value="AB_hydrolase_fold"/>
</dbReference>
<dbReference type="Gene3D" id="3.40.50.1820">
    <property type="entry name" value="alpha/beta hydrolase"/>
    <property type="match status" value="1"/>
</dbReference>
<comment type="caution">
    <text evidence="5">The sequence shown here is derived from an EMBL/GenBank/DDBJ whole genome shotgun (WGS) entry which is preliminary data.</text>
</comment>
<dbReference type="SUPFAM" id="SSF53474">
    <property type="entry name" value="alpha/beta-Hydrolases"/>
    <property type="match status" value="1"/>
</dbReference>
<keyword evidence="3" id="KW-0812">Transmembrane</keyword>
<evidence type="ECO:0000259" key="4">
    <source>
        <dbReference type="Pfam" id="PF05057"/>
    </source>
</evidence>
<reference evidence="5" key="2">
    <citation type="journal article" date="2022" name="Microbiol. Resour. Announc.">
        <title>Whole-Genome Sequence of Entomortierella parvispora E1425, a Mucoromycotan Fungus Associated with Burkholderiaceae-Related Endosymbiotic Bacteria.</title>
        <authorList>
            <person name="Herlambang A."/>
            <person name="Guo Y."/>
            <person name="Takashima Y."/>
            <person name="Narisawa K."/>
            <person name="Ohta H."/>
            <person name="Nishizawa T."/>
        </authorList>
    </citation>
    <scope>NUCLEOTIDE SEQUENCE</scope>
    <source>
        <strain evidence="5">E1425</strain>
    </source>
</reference>
<dbReference type="Pfam" id="PF05057">
    <property type="entry name" value="DUF676"/>
    <property type="match status" value="2"/>
</dbReference>
<dbReference type="Proteomes" id="UP000827284">
    <property type="component" value="Unassembled WGS sequence"/>
</dbReference>
<evidence type="ECO:0000256" key="1">
    <source>
        <dbReference type="ARBA" id="ARBA00007920"/>
    </source>
</evidence>
<dbReference type="GO" id="GO:0005811">
    <property type="term" value="C:lipid droplet"/>
    <property type="evidence" value="ECO:0007669"/>
    <property type="project" value="TreeGrafter"/>
</dbReference>
<dbReference type="InterPro" id="IPR044294">
    <property type="entry name" value="Lipase-like"/>
</dbReference>